<dbReference type="RefSeq" id="WP_379863433.1">
    <property type="nucleotide sequence ID" value="NZ_JBHTBW010000006.1"/>
</dbReference>
<dbReference type="NCBIfam" id="TIGR01167">
    <property type="entry name" value="LPXTG_anchor"/>
    <property type="match status" value="1"/>
</dbReference>
<name>A0ABW2RGW8_9BACL</name>
<reference evidence="5" key="1">
    <citation type="journal article" date="2019" name="Int. J. Syst. Evol. Microbiol.">
        <title>The Global Catalogue of Microorganisms (GCM) 10K type strain sequencing project: providing services to taxonomists for standard genome sequencing and annotation.</title>
        <authorList>
            <consortium name="The Broad Institute Genomics Platform"/>
            <consortium name="The Broad Institute Genome Sequencing Center for Infectious Disease"/>
            <person name="Wu L."/>
            <person name="Ma J."/>
        </authorList>
    </citation>
    <scope>NUCLEOTIDE SEQUENCE [LARGE SCALE GENOMIC DNA]</scope>
    <source>
        <strain evidence="5">CGMCC 1.12942</strain>
    </source>
</reference>
<comment type="caution">
    <text evidence="4">The sequence shown here is derived from an EMBL/GenBank/DDBJ whole genome shotgun (WGS) entry which is preliminary data.</text>
</comment>
<protein>
    <submittedName>
        <fullName evidence="4">LPXTG cell wall anchor domain-containing protein</fullName>
    </submittedName>
</protein>
<dbReference type="Proteomes" id="UP001596500">
    <property type="component" value="Unassembled WGS sequence"/>
</dbReference>
<accession>A0ABW2RGW8</accession>
<dbReference type="PROSITE" id="PS51257">
    <property type="entry name" value="PROKAR_LIPOPROTEIN"/>
    <property type="match status" value="1"/>
</dbReference>
<evidence type="ECO:0000256" key="2">
    <source>
        <dbReference type="SAM" id="Phobius"/>
    </source>
</evidence>
<feature type="region of interest" description="Disordered" evidence="1">
    <location>
        <begin position="125"/>
        <end position="209"/>
    </location>
</feature>
<keyword evidence="2" id="KW-1133">Transmembrane helix</keyword>
<keyword evidence="2" id="KW-0472">Membrane</keyword>
<dbReference type="EMBL" id="JBHTBW010000006">
    <property type="protein sequence ID" value="MFC7440213.1"/>
    <property type="molecule type" value="Genomic_DNA"/>
</dbReference>
<gene>
    <name evidence="4" type="ORF">ACFQNG_03415</name>
</gene>
<evidence type="ECO:0000313" key="5">
    <source>
        <dbReference type="Proteomes" id="UP001596500"/>
    </source>
</evidence>
<proteinExistence type="predicted"/>
<keyword evidence="5" id="KW-1185">Reference proteome</keyword>
<evidence type="ECO:0000256" key="1">
    <source>
        <dbReference type="SAM" id="MobiDB-lite"/>
    </source>
</evidence>
<evidence type="ECO:0000256" key="3">
    <source>
        <dbReference type="SAM" id="SignalP"/>
    </source>
</evidence>
<keyword evidence="3" id="KW-0732">Signal</keyword>
<feature type="signal peptide" evidence="3">
    <location>
        <begin position="1"/>
        <end position="28"/>
    </location>
</feature>
<evidence type="ECO:0000313" key="4">
    <source>
        <dbReference type="EMBL" id="MFC7440213.1"/>
    </source>
</evidence>
<organism evidence="4 5">
    <name type="scientific">Laceyella putida</name>
    <dbReference type="NCBI Taxonomy" id="110101"/>
    <lineage>
        <taxon>Bacteria</taxon>
        <taxon>Bacillati</taxon>
        <taxon>Bacillota</taxon>
        <taxon>Bacilli</taxon>
        <taxon>Bacillales</taxon>
        <taxon>Thermoactinomycetaceae</taxon>
        <taxon>Laceyella</taxon>
    </lineage>
</organism>
<keyword evidence="2" id="KW-0812">Transmembrane</keyword>
<feature type="transmembrane region" description="Helical" evidence="2">
    <location>
        <begin position="212"/>
        <end position="232"/>
    </location>
</feature>
<feature type="chain" id="PRO_5046832824" evidence="3">
    <location>
        <begin position="29"/>
        <end position="237"/>
    </location>
</feature>
<sequence length="237" mass="25124">MFRKMSQKSFVFMVAAFMVLGAPAIALACNWGAKAEGDCNQLSVTVNIARGSEEAAGTYDLYWAKEGSAKKGQIIASGEVPALKSGEVHKVVYNPKDNKNGNEGNYIFHLKEPRGSIWSNQVNVQGCKNQDDNNRQNPGTPGNGDTPDKGQNPGTPENGDIPDKGQNPGTPENGDTPEKPGNPHSPANGDQPVAEKPNNGSGGKMPKTATNYPIAMALGSSLLLAGVSLFFFRRHTA</sequence>